<proteinExistence type="predicted"/>
<dbReference type="Proteomes" id="UP000215335">
    <property type="component" value="Unassembled WGS sequence"/>
</dbReference>
<reference evidence="2 3" key="1">
    <citation type="journal article" date="2017" name="Curr. Biol.">
        <title>The Evolution of Venom by Co-option of Single-Copy Genes.</title>
        <authorList>
            <person name="Martinson E.O."/>
            <person name="Mrinalini"/>
            <person name="Kelkar Y.D."/>
            <person name="Chang C.H."/>
            <person name="Werren J.H."/>
        </authorList>
    </citation>
    <scope>NUCLEOTIDE SEQUENCE [LARGE SCALE GENOMIC DNA]</scope>
    <source>
        <strain evidence="2 3">Alberta</strain>
        <tissue evidence="2">Whole body</tissue>
    </source>
</reference>
<feature type="compositionally biased region" description="Basic and acidic residues" evidence="1">
    <location>
        <begin position="8"/>
        <end position="22"/>
    </location>
</feature>
<sequence length="107" mass="12497">MSGKTWTRKLDKETPVNLAHDRRKENGGRYALSDEDLARSLKSRWDKAKMVKNWIPQAAESKERLIEKVRQSWISLHNQPQFFRKLADSMPKRLQSVIDADGAYIDN</sequence>
<dbReference type="Gene3D" id="3.30.420.10">
    <property type="entry name" value="Ribonuclease H-like superfamily/Ribonuclease H"/>
    <property type="match status" value="1"/>
</dbReference>
<dbReference type="GO" id="GO:0003676">
    <property type="term" value="F:nucleic acid binding"/>
    <property type="evidence" value="ECO:0007669"/>
    <property type="project" value="InterPro"/>
</dbReference>
<gene>
    <name evidence="2" type="ORF">TSAR_001391</name>
</gene>
<evidence type="ECO:0000313" key="3">
    <source>
        <dbReference type="Proteomes" id="UP000215335"/>
    </source>
</evidence>
<name>A0A232EPT2_9HYME</name>
<evidence type="ECO:0000313" key="2">
    <source>
        <dbReference type="EMBL" id="OXU20363.1"/>
    </source>
</evidence>
<feature type="region of interest" description="Disordered" evidence="1">
    <location>
        <begin position="1"/>
        <end position="22"/>
    </location>
</feature>
<organism evidence="2 3">
    <name type="scientific">Trichomalopsis sarcophagae</name>
    <dbReference type="NCBI Taxonomy" id="543379"/>
    <lineage>
        <taxon>Eukaryota</taxon>
        <taxon>Metazoa</taxon>
        <taxon>Ecdysozoa</taxon>
        <taxon>Arthropoda</taxon>
        <taxon>Hexapoda</taxon>
        <taxon>Insecta</taxon>
        <taxon>Pterygota</taxon>
        <taxon>Neoptera</taxon>
        <taxon>Endopterygota</taxon>
        <taxon>Hymenoptera</taxon>
        <taxon>Apocrita</taxon>
        <taxon>Proctotrupomorpha</taxon>
        <taxon>Chalcidoidea</taxon>
        <taxon>Pteromalidae</taxon>
        <taxon>Pteromalinae</taxon>
        <taxon>Trichomalopsis</taxon>
    </lineage>
</organism>
<dbReference type="AlphaFoldDB" id="A0A232EPT2"/>
<comment type="caution">
    <text evidence="2">The sequence shown here is derived from an EMBL/GenBank/DDBJ whole genome shotgun (WGS) entry which is preliminary data.</text>
</comment>
<accession>A0A232EPT2</accession>
<keyword evidence="3" id="KW-1185">Reference proteome</keyword>
<dbReference type="InterPro" id="IPR036397">
    <property type="entry name" value="RNaseH_sf"/>
</dbReference>
<protein>
    <submittedName>
        <fullName evidence="2">Uncharacterized protein</fullName>
    </submittedName>
</protein>
<dbReference type="EMBL" id="NNAY01002897">
    <property type="protein sequence ID" value="OXU20363.1"/>
    <property type="molecule type" value="Genomic_DNA"/>
</dbReference>
<evidence type="ECO:0000256" key="1">
    <source>
        <dbReference type="SAM" id="MobiDB-lite"/>
    </source>
</evidence>